<dbReference type="PANTHER" id="PTHR11324:SF16">
    <property type="entry name" value="PDZ DOMAIN-CONTAINING PROTEIN 2"/>
    <property type="match status" value="1"/>
</dbReference>
<feature type="region of interest" description="Disordered" evidence="1">
    <location>
        <begin position="258"/>
        <end position="296"/>
    </location>
</feature>
<feature type="region of interest" description="Disordered" evidence="1">
    <location>
        <begin position="464"/>
        <end position="542"/>
    </location>
</feature>
<dbReference type="CDD" id="cd00136">
    <property type="entry name" value="PDZ_canonical"/>
    <property type="match status" value="1"/>
</dbReference>
<feature type="compositionally biased region" description="Low complexity" evidence="1">
    <location>
        <begin position="26"/>
        <end position="40"/>
    </location>
</feature>
<feature type="compositionally biased region" description="Polar residues" evidence="1">
    <location>
        <begin position="477"/>
        <end position="493"/>
    </location>
</feature>
<dbReference type="OrthoDB" id="42382at2759"/>
<evidence type="ECO:0000313" key="4">
    <source>
        <dbReference type="Proteomes" id="UP000801492"/>
    </source>
</evidence>
<dbReference type="Pfam" id="PF00595">
    <property type="entry name" value="PDZ"/>
    <property type="match status" value="2"/>
</dbReference>
<feature type="compositionally biased region" description="Low complexity" evidence="1">
    <location>
        <begin position="1080"/>
        <end position="1105"/>
    </location>
</feature>
<feature type="compositionally biased region" description="Basic and acidic residues" evidence="1">
    <location>
        <begin position="515"/>
        <end position="534"/>
    </location>
</feature>
<dbReference type="InterPro" id="IPR001478">
    <property type="entry name" value="PDZ"/>
</dbReference>
<feature type="domain" description="PDZ" evidence="2">
    <location>
        <begin position="81"/>
        <end position="173"/>
    </location>
</feature>
<dbReference type="Proteomes" id="UP000801492">
    <property type="component" value="Unassembled WGS sequence"/>
</dbReference>
<dbReference type="PANTHER" id="PTHR11324">
    <property type="entry name" value="IL16-RELATED"/>
    <property type="match status" value="1"/>
</dbReference>
<feature type="region of interest" description="Disordered" evidence="1">
    <location>
        <begin position="1"/>
        <end position="60"/>
    </location>
</feature>
<proteinExistence type="predicted"/>
<name>A0A8K0G0E1_IGNLU</name>
<feature type="compositionally biased region" description="Basic and acidic residues" evidence="1">
    <location>
        <begin position="279"/>
        <end position="291"/>
    </location>
</feature>
<dbReference type="InterPro" id="IPR036034">
    <property type="entry name" value="PDZ_sf"/>
</dbReference>
<gene>
    <name evidence="3" type="ORF">ILUMI_22582</name>
</gene>
<dbReference type="SUPFAM" id="SSF50156">
    <property type="entry name" value="PDZ domain-like"/>
    <property type="match status" value="3"/>
</dbReference>
<feature type="region of interest" description="Disordered" evidence="1">
    <location>
        <begin position="1068"/>
        <end position="1109"/>
    </location>
</feature>
<sequence>MAEGTNITDQSTSSKQTANKDGMDFVTVVSVGSEETSVQQSDEEKSSNDEVSSENDQQNSGYVTVLKIGQTNSPPKEVVEEVLVYRLPGERLGFGLKFEGGTKAAEFVKRLFIQSCAPDSPASMVHCSWGKLTEGDEVLNIDSLPVTSMTRIDCVRCLKDSNVVIKLLVRHFYNKTNEDVPDNNDSSAKPTEDLPHVIGAEKKRTPPPPPPVPPRKIPRKMLKENNNNIAVNANTTTETDFSPLHNNNNEIIVNGHRNSRFHSPRSSGKFAHSRQSPEVSRHVLRDRRLSDDSVGPPDAEVYLDLFSQESGCNLSESDDTGSSISTIIDRFSSIPTTTNSSLAGSLPSTPTSVQKQLDVSNITNPFDNNDLEAFTSDNYLFSKLVSSVNGINEDEFSLLSKNNEEASPQKIIKDSETGNEEGNPLQPPMNFQDAPLSYGNEDVGVVEASVKVAVTESASKYIRQNNTPEMADENGNCLKQSNVNKVTNKTQDVTAVKVRRTENKKRPPPPPPPCEKPKVASSENKDSKEHRDVGNEVADQGSEINALDLPRLVHFVPKSSGSDNRLQCDNLSETIESTKLFLENEIRISEKLLPQKSESIEDNIECSLETASAVPEIYTSELYNLTWSLSPQLATIGEDDEEGCQENYCHKSPNTSTPIVIIENADSEKRESENSLISSERSDTPDGSGSIIIDDIQKSEDESISPDEPKITSSSSSDVCETMEAPPSASRQPPDDQQSSCSVRDKIAIFSNASKSNDLISTKKISESADDILVKRSVSALCKTGINSLTNERTIKKQTNNSSRSSLDLTSTSTGTNFLSEEKLEKPIQKHSTLSRLHTRSQSLMDISNTDLIPKKDRWNLLAEQRQRSLSKLKGLIIPERVVEIDLPNVVDLPEIKSSDSPSVVNNANLPVTSAETPIVPCQRNISVPSLSVPPWSNPNSNNIPKYSPAFKRKSLQLHSDISSKIDINSNENASSSVNEVEIISTKLNQKQLPIKSIYDNHVVKITGNLCLADAPKSLESITSPTRSDCSFEYNTSPDIRTYKQEQLLKANQLDARIGLGILNKGREDLGKSEDESDNDSAVSSSQSSYISRTSPPTSPSHLHSNFTSRSCTVNESDSLTQLKCHSTGSSQSCDNQNHRLLKPQSVEAINRKNILASAKCRSGRDLKIGSPLIQRRFEEESAAENVSALQLNNNDLEYNSPKYYRKCATIYEKVNDVPIIPQNNITQSEIPAKEEDHLFVNNKPDLTNDCGMQRWVRNESKYTVEHTRSNNINENNLKASINTSTTSAESVTPHKEIKNENKSIAREVFNLTNGQERRATITRPLTREVRSTSSPASVQPPVKPPTPTEETISSSKELTNKDIEIIVLRPEIPGGSVGITLAGGADYENKEITVHKIREDSSAHRDGRLQKGDKVVSINGKNVDGLTHKELVALLKEPLPEVTLAISKQQKKPLDITPSRKSSISAEDLVTIKQKDKANPSTKQRIFVVSLVKDVAGLGLSLEGGKDSLLGNMPLLIKKVFKGGAAEKCGNLQVGDELLLVNETEVSSMSRFEAWSVLKKLPEGITISLTIKR</sequence>
<evidence type="ECO:0000256" key="1">
    <source>
        <dbReference type="SAM" id="MobiDB-lite"/>
    </source>
</evidence>
<feature type="compositionally biased region" description="Polar residues" evidence="1">
    <location>
        <begin position="1"/>
        <end position="19"/>
    </location>
</feature>
<comment type="caution">
    <text evidence="3">The sequence shown here is derived from an EMBL/GenBank/DDBJ whole genome shotgun (WGS) entry which is preliminary data.</text>
</comment>
<organism evidence="3 4">
    <name type="scientific">Ignelater luminosus</name>
    <name type="common">Cucubano</name>
    <name type="synonym">Pyrophorus luminosus</name>
    <dbReference type="NCBI Taxonomy" id="2038154"/>
    <lineage>
        <taxon>Eukaryota</taxon>
        <taxon>Metazoa</taxon>
        <taxon>Ecdysozoa</taxon>
        <taxon>Arthropoda</taxon>
        <taxon>Hexapoda</taxon>
        <taxon>Insecta</taxon>
        <taxon>Pterygota</taxon>
        <taxon>Neoptera</taxon>
        <taxon>Endopterygota</taxon>
        <taxon>Coleoptera</taxon>
        <taxon>Polyphaga</taxon>
        <taxon>Elateriformia</taxon>
        <taxon>Elateroidea</taxon>
        <taxon>Elateridae</taxon>
        <taxon>Agrypninae</taxon>
        <taxon>Pyrophorini</taxon>
        <taxon>Ignelater</taxon>
    </lineage>
</organism>
<feature type="domain" description="PDZ" evidence="2">
    <location>
        <begin position="1366"/>
        <end position="1451"/>
    </location>
</feature>
<accession>A0A8K0G0E1</accession>
<evidence type="ECO:0000259" key="2">
    <source>
        <dbReference type="PROSITE" id="PS50106"/>
    </source>
</evidence>
<feature type="domain" description="PDZ" evidence="2">
    <location>
        <begin position="1489"/>
        <end position="1574"/>
    </location>
</feature>
<feature type="compositionally biased region" description="Pro residues" evidence="1">
    <location>
        <begin position="206"/>
        <end position="215"/>
    </location>
</feature>
<feature type="region of interest" description="Disordered" evidence="1">
    <location>
        <begin position="665"/>
        <end position="741"/>
    </location>
</feature>
<dbReference type="Gene3D" id="2.30.42.10">
    <property type="match status" value="3"/>
</dbReference>
<dbReference type="EMBL" id="VTPC01090353">
    <property type="protein sequence ID" value="KAF2883587.1"/>
    <property type="molecule type" value="Genomic_DNA"/>
</dbReference>
<reference evidence="3" key="1">
    <citation type="submission" date="2019-08" db="EMBL/GenBank/DDBJ databases">
        <title>The genome of the North American firefly Photinus pyralis.</title>
        <authorList>
            <consortium name="Photinus pyralis genome working group"/>
            <person name="Fallon T.R."/>
            <person name="Sander Lower S.E."/>
            <person name="Weng J.-K."/>
        </authorList>
    </citation>
    <scope>NUCLEOTIDE SEQUENCE</scope>
    <source>
        <strain evidence="3">TRF0915ILg1</strain>
        <tissue evidence="3">Whole body</tissue>
    </source>
</reference>
<dbReference type="PROSITE" id="PS50106">
    <property type="entry name" value="PDZ"/>
    <property type="match status" value="3"/>
</dbReference>
<keyword evidence="4" id="KW-1185">Reference proteome</keyword>
<protein>
    <recommendedName>
        <fullName evidence="2">PDZ domain-containing protein</fullName>
    </recommendedName>
</protein>
<dbReference type="SMART" id="SM00228">
    <property type="entry name" value="PDZ"/>
    <property type="match status" value="3"/>
</dbReference>
<evidence type="ECO:0000313" key="3">
    <source>
        <dbReference type="EMBL" id="KAF2883587.1"/>
    </source>
</evidence>
<feature type="compositionally biased region" description="Polar residues" evidence="1">
    <location>
        <begin position="729"/>
        <end position="741"/>
    </location>
</feature>
<feature type="region of interest" description="Disordered" evidence="1">
    <location>
        <begin position="198"/>
        <end position="219"/>
    </location>
</feature>
<feature type="region of interest" description="Disordered" evidence="1">
    <location>
        <begin position="1327"/>
        <end position="1357"/>
    </location>
</feature>